<gene>
    <name evidence="3" type="ORF">NC661_04130</name>
</gene>
<keyword evidence="4" id="KW-1185">Reference proteome</keyword>
<keyword evidence="3" id="KW-0813">Transport</keyword>
<protein>
    <submittedName>
        <fullName evidence="3">PTS sugar transporter</fullName>
    </submittedName>
</protein>
<feature type="coiled-coil region" evidence="1">
    <location>
        <begin position="72"/>
        <end position="99"/>
    </location>
</feature>
<keyword evidence="2" id="KW-0472">Membrane</keyword>
<evidence type="ECO:0000256" key="1">
    <source>
        <dbReference type="SAM" id="Coils"/>
    </source>
</evidence>
<feature type="transmembrane region" description="Helical" evidence="2">
    <location>
        <begin position="307"/>
        <end position="328"/>
    </location>
</feature>
<dbReference type="AlphaFoldDB" id="A0A9X3WJ71"/>
<feature type="transmembrane region" description="Helical" evidence="2">
    <location>
        <begin position="393"/>
        <end position="412"/>
    </location>
</feature>
<dbReference type="EMBL" id="JAMQJZ010000002">
    <property type="protein sequence ID" value="MDC3419550.1"/>
    <property type="molecule type" value="Genomic_DNA"/>
</dbReference>
<organism evidence="3 4">
    <name type="scientific">Aquibacillus koreensis</name>
    <dbReference type="NCBI Taxonomy" id="279446"/>
    <lineage>
        <taxon>Bacteria</taxon>
        <taxon>Bacillati</taxon>
        <taxon>Bacillota</taxon>
        <taxon>Bacilli</taxon>
        <taxon>Bacillales</taxon>
        <taxon>Bacillaceae</taxon>
        <taxon>Aquibacillus</taxon>
    </lineage>
</organism>
<feature type="transmembrane region" description="Helical" evidence="2">
    <location>
        <begin position="488"/>
        <end position="509"/>
    </location>
</feature>
<keyword evidence="3" id="KW-0762">Sugar transport</keyword>
<keyword evidence="1" id="KW-0175">Coiled coil</keyword>
<reference evidence="3" key="1">
    <citation type="submission" date="2022-06" db="EMBL/GenBank/DDBJ databases">
        <title>Aquibacillus sp. a new bacterium isolated from soil saline samples.</title>
        <authorList>
            <person name="Galisteo C."/>
            <person name="De La Haba R."/>
            <person name="Sanchez-Porro C."/>
            <person name="Ventosa A."/>
        </authorList>
    </citation>
    <scope>NUCLEOTIDE SEQUENCE</scope>
    <source>
        <strain evidence="3">JCM 12387</strain>
    </source>
</reference>
<accession>A0A9X3WJ71</accession>
<dbReference type="RefSeq" id="WP_259866870.1">
    <property type="nucleotide sequence ID" value="NZ_JAMQJZ010000002.1"/>
</dbReference>
<proteinExistence type="predicted"/>
<evidence type="ECO:0000313" key="4">
    <source>
        <dbReference type="Proteomes" id="UP001145072"/>
    </source>
</evidence>
<sequence length="528" mass="54610">MRIAVLGSSGGNLYNLGGKNASKLLSEIKIQASSAQMEIVATQFIAAQESMDHAKPNTRASLWTIDPKQSFVESDVNTLEEINKKVESLDKEIAAQIKNGEIDGIILMSADPKSANKEALAAAADRKIPIVGTGGTSMAIVSSRGGNVIATSGTTGTTNRTRAVSFVTSLSKHFGVSYKPLLGSSNNSAKATQGSALKNINIRGIMMSALPGFIAMALVLAFSKIPGLGVLSDVFDVLIGALPVVIAVIAAKQISELDEVSIVAGVIAGVLSVDGGIIGGMIGGIIAGLLVRYLFQVFVGWRFPMTTVNIAAGGLAGLLSGLLIYYFIGPIALALGDLIKQAIETTVAFNPILAGLVAGVLIWPAILGGVYHAAILPIVLLEMERTGNSFLGAVDMVGLVMVAAGINLANIISPRDKGEAAVAAPGFAINMGFGTFVESAYPFMFSSKWIFAGALFSAGIGGALVGAFDVRGTAYVPTFTAPLLANNVIGFVIAMVVPFLSAFIITFVVNKISKQKNTVLDEGISKSA</sequence>
<evidence type="ECO:0000313" key="3">
    <source>
        <dbReference type="EMBL" id="MDC3419550.1"/>
    </source>
</evidence>
<dbReference type="Proteomes" id="UP001145072">
    <property type="component" value="Unassembled WGS sequence"/>
</dbReference>
<comment type="caution">
    <text evidence="3">The sequence shown here is derived from an EMBL/GenBank/DDBJ whole genome shotgun (WGS) entry which is preliminary data.</text>
</comment>
<feature type="transmembrane region" description="Helical" evidence="2">
    <location>
        <begin position="205"/>
        <end position="223"/>
    </location>
</feature>
<feature type="transmembrane region" description="Helical" evidence="2">
    <location>
        <begin position="449"/>
        <end position="468"/>
    </location>
</feature>
<feature type="transmembrane region" description="Helical" evidence="2">
    <location>
        <begin position="262"/>
        <end position="295"/>
    </location>
</feature>
<keyword evidence="2" id="KW-1133">Transmembrane helix</keyword>
<keyword evidence="2" id="KW-0812">Transmembrane</keyword>
<feature type="transmembrane region" description="Helical" evidence="2">
    <location>
        <begin position="230"/>
        <end position="250"/>
    </location>
</feature>
<evidence type="ECO:0000256" key="2">
    <source>
        <dbReference type="SAM" id="Phobius"/>
    </source>
</evidence>
<feature type="transmembrane region" description="Helical" evidence="2">
    <location>
        <begin position="348"/>
        <end position="381"/>
    </location>
</feature>
<name>A0A9X3WJ71_9BACI</name>